<comment type="caution">
    <text evidence="1">The sequence shown here is derived from an EMBL/GenBank/DDBJ whole genome shotgun (WGS) entry which is preliminary data.</text>
</comment>
<proteinExistence type="predicted"/>
<accession>A0ABT6AN62</accession>
<keyword evidence="2" id="KW-1185">Reference proteome</keyword>
<dbReference type="EMBL" id="JARJLM010000240">
    <property type="protein sequence ID" value="MDF3834055.1"/>
    <property type="molecule type" value="Genomic_DNA"/>
</dbReference>
<reference evidence="1 2" key="1">
    <citation type="submission" date="2023-03" db="EMBL/GenBank/DDBJ databases">
        <title>Draft assemblies of triclosan tolerant bacteria isolated from returned activated sludge.</title>
        <authorList>
            <person name="Van Hamelsveld S."/>
        </authorList>
    </citation>
    <scope>NUCLEOTIDE SEQUENCE [LARGE SCALE GENOMIC DNA]</scope>
    <source>
        <strain evidence="1 2">GW210010_S58</strain>
    </source>
</reference>
<dbReference type="CDD" id="cd01029">
    <property type="entry name" value="TOPRIM_primases"/>
    <property type="match status" value="1"/>
</dbReference>
<dbReference type="SUPFAM" id="SSF56731">
    <property type="entry name" value="DNA primase core"/>
    <property type="match status" value="1"/>
</dbReference>
<sequence length="176" mass="19299">MEAMRTHLAARGLDPARYRGVFVSDDSVTFALWNLSGQMVGYQTYRPDRPKAHDGDPREQRYFTFVSRYGARTPELAVWGLETAQAGSPLFLCEGVFDACKLHSLGLSCVATLGSDPKPLRQWLACLPQLTVAVCDGDAAGRKLAKFANQVVYLPEGKDAGDLAEQDLRNALASYL</sequence>
<dbReference type="InterPro" id="IPR034154">
    <property type="entry name" value="TOPRIM_DnaG/twinkle"/>
</dbReference>
<dbReference type="Gene3D" id="3.40.1360.10">
    <property type="match status" value="1"/>
</dbReference>
<gene>
    <name evidence="1" type="ORF">P3W85_13980</name>
</gene>
<dbReference type="RefSeq" id="WP_017229421.1">
    <property type="nucleotide sequence ID" value="NZ_JARJLM010000240.1"/>
</dbReference>
<name>A0ABT6AN62_9BURK</name>
<evidence type="ECO:0000313" key="2">
    <source>
        <dbReference type="Proteomes" id="UP001216674"/>
    </source>
</evidence>
<evidence type="ECO:0000313" key="1">
    <source>
        <dbReference type="EMBL" id="MDF3834055.1"/>
    </source>
</evidence>
<organism evidence="1 2">
    <name type="scientific">Cupriavidus basilensis</name>
    <dbReference type="NCBI Taxonomy" id="68895"/>
    <lineage>
        <taxon>Bacteria</taxon>
        <taxon>Pseudomonadati</taxon>
        <taxon>Pseudomonadota</taxon>
        <taxon>Betaproteobacteria</taxon>
        <taxon>Burkholderiales</taxon>
        <taxon>Burkholderiaceae</taxon>
        <taxon>Cupriavidus</taxon>
    </lineage>
</organism>
<dbReference type="Proteomes" id="UP001216674">
    <property type="component" value="Unassembled WGS sequence"/>
</dbReference>
<protein>
    <submittedName>
        <fullName evidence="1">Toprim domain-containing protein</fullName>
    </submittedName>
</protein>